<dbReference type="Gene3D" id="2.60.120.10">
    <property type="entry name" value="Jelly Rolls"/>
    <property type="match status" value="1"/>
</dbReference>
<proteinExistence type="predicted"/>
<name>A0A5B6TEM7_9BACT</name>
<organism evidence="2 3">
    <name type="scientific">Rufibacter hautae</name>
    <dbReference type="NCBI Taxonomy" id="2595005"/>
    <lineage>
        <taxon>Bacteria</taxon>
        <taxon>Pseudomonadati</taxon>
        <taxon>Bacteroidota</taxon>
        <taxon>Cytophagia</taxon>
        <taxon>Cytophagales</taxon>
        <taxon>Hymenobacteraceae</taxon>
        <taxon>Rufibacter</taxon>
    </lineage>
</organism>
<dbReference type="PANTHER" id="PTHR36440:SF1">
    <property type="entry name" value="PUTATIVE (AFU_ORTHOLOGUE AFUA_8G07350)-RELATED"/>
    <property type="match status" value="1"/>
</dbReference>
<sequence>MLIITNKDMETLQNLKAVTTTQAYRSYQGGFFKVLLSPEQTGESMALVDMTLPRGAEPPVHVHSREDETFYLLSGEMTFKIGDQTIKAVAGDAVFAPRQIPHLFSIESESARFLSLITPGQFLNYFLEFSFPAAEELTVVPPQGPPPAEVIMHMTSQLIGKYGVLFV</sequence>
<dbReference type="SUPFAM" id="SSF51182">
    <property type="entry name" value="RmlC-like cupins"/>
    <property type="match status" value="1"/>
</dbReference>
<protein>
    <submittedName>
        <fullName evidence="2">Cupin domain-containing protein</fullName>
    </submittedName>
</protein>
<evidence type="ECO:0000313" key="3">
    <source>
        <dbReference type="Proteomes" id="UP000324133"/>
    </source>
</evidence>
<dbReference type="Proteomes" id="UP000324133">
    <property type="component" value="Unassembled WGS sequence"/>
</dbReference>
<dbReference type="PANTHER" id="PTHR36440">
    <property type="entry name" value="PUTATIVE (AFU_ORTHOLOGUE AFUA_8G07350)-RELATED"/>
    <property type="match status" value="1"/>
</dbReference>
<accession>A0A5B6TEM7</accession>
<gene>
    <name evidence="2" type="ORF">FOA19_10610</name>
</gene>
<evidence type="ECO:0000259" key="1">
    <source>
        <dbReference type="Pfam" id="PF07883"/>
    </source>
</evidence>
<keyword evidence="3" id="KW-1185">Reference proteome</keyword>
<dbReference type="InterPro" id="IPR013096">
    <property type="entry name" value="Cupin_2"/>
</dbReference>
<dbReference type="Pfam" id="PF07883">
    <property type="entry name" value="Cupin_2"/>
    <property type="match status" value="1"/>
</dbReference>
<dbReference type="InterPro" id="IPR011051">
    <property type="entry name" value="RmlC_Cupin_sf"/>
</dbReference>
<dbReference type="EMBL" id="VKKY01000002">
    <property type="protein sequence ID" value="KAA3437745.1"/>
    <property type="molecule type" value="Genomic_DNA"/>
</dbReference>
<dbReference type="InterPro" id="IPR014710">
    <property type="entry name" value="RmlC-like_jellyroll"/>
</dbReference>
<dbReference type="OrthoDB" id="1423961at2"/>
<dbReference type="InterPro" id="IPR053146">
    <property type="entry name" value="QDO-like"/>
</dbReference>
<reference evidence="2 3" key="1">
    <citation type="submission" date="2019-07" db="EMBL/GenBank/DDBJ databases">
        <title>Rufibacter sp. nov., isolated from lake sediment.</title>
        <authorList>
            <person name="Qu J.-H."/>
        </authorList>
    </citation>
    <scope>NUCLEOTIDE SEQUENCE [LARGE SCALE GENOMIC DNA]</scope>
    <source>
        <strain evidence="2 3">NBS58-1</strain>
    </source>
</reference>
<feature type="domain" description="Cupin type-2" evidence="1">
    <location>
        <begin position="50"/>
        <end position="115"/>
    </location>
</feature>
<dbReference type="AlphaFoldDB" id="A0A5B6TEM7"/>
<comment type="caution">
    <text evidence="2">The sequence shown here is derived from an EMBL/GenBank/DDBJ whole genome shotgun (WGS) entry which is preliminary data.</text>
</comment>
<evidence type="ECO:0000313" key="2">
    <source>
        <dbReference type="EMBL" id="KAA3437745.1"/>
    </source>
</evidence>